<dbReference type="InterPro" id="IPR038078">
    <property type="entry name" value="PhoU-like_sf"/>
</dbReference>
<dbReference type="EMBL" id="JASBAO010000001">
    <property type="protein sequence ID" value="MDI2091766.1"/>
    <property type="molecule type" value="Genomic_DNA"/>
</dbReference>
<feature type="region of interest" description="Disordered" evidence="6">
    <location>
        <begin position="549"/>
        <end position="579"/>
    </location>
</feature>
<gene>
    <name evidence="8" type="ORF">QJV27_10360</name>
</gene>
<evidence type="ECO:0000256" key="6">
    <source>
        <dbReference type="SAM" id="MobiDB-lite"/>
    </source>
</evidence>
<feature type="transmembrane region" description="Helical" evidence="7">
    <location>
        <begin position="6"/>
        <end position="27"/>
    </location>
</feature>
<feature type="transmembrane region" description="Helical" evidence="7">
    <location>
        <begin position="281"/>
        <end position="301"/>
    </location>
</feature>
<protein>
    <submittedName>
        <fullName evidence="8">Na/Pi cotransporter family protein</fullName>
    </submittedName>
</protein>
<feature type="transmembrane region" description="Helical" evidence="7">
    <location>
        <begin position="47"/>
        <end position="73"/>
    </location>
</feature>
<evidence type="ECO:0000256" key="4">
    <source>
        <dbReference type="ARBA" id="ARBA00022989"/>
    </source>
</evidence>
<evidence type="ECO:0000256" key="3">
    <source>
        <dbReference type="ARBA" id="ARBA00022692"/>
    </source>
</evidence>
<keyword evidence="9" id="KW-1185">Reference proteome</keyword>
<evidence type="ECO:0000256" key="1">
    <source>
        <dbReference type="ARBA" id="ARBA00004651"/>
    </source>
</evidence>
<feature type="transmembrane region" description="Helical" evidence="7">
    <location>
        <begin position="248"/>
        <end position="269"/>
    </location>
</feature>
<sequence>MDFVTIIDLAGSVALLLWGVHMVQTGVQRAFGARLNQILSKTLRNRVQAFFAGLGITAILQSSTATGLMITSFTANGVIGLPSALAVMLGANVGTTLIVQLLSFDVSRIAPLFVLIGVIMFRRCTNYFRDLGRTFIGLGLILISLHQFLVILHPYTNQPTLRLMLGSIADLPLIAVVIAMVLTWIMHSSVAVILLIASFASHNVISAETAFAMVLGSNIGTALNPVIEGAGKDAVAKRLPIGNLLNRVIGAIIILVFLSPITNWFVHYYPDANRSIANFHTLFNIVTAAVFLPFLTPYAELLKRILPRPKTEKAEDPSKPIYLDKSAIKQSPMLAIGNATRESLRLCDALEKMLSGVDNALKSKTPQIASEARRVDNTLDRLTSSIQSYVTALDPESLNRKELNQIERILTFCTQIANAGDVLDRNVLPTVQKMVKQRIVLPKEMMDLLEDMMIRIHKNLRIAATLLMNEDESIARKLAEEKDIFRETENQANSIYYRRLREETEDKKTQIQFGSFMLELARDLKRTNTHVVASSAYPVLDQSGLLLPSRLQPEDRNQNETINQDINETIDQDTVKPSL</sequence>
<comment type="caution">
    <text evidence="8">The sequence shown here is derived from an EMBL/GenBank/DDBJ whole genome shotgun (WGS) entry which is preliminary data.</text>
</comment>
<keyword evidence="3 7" id="KW-0812">Transmembrane</keyword>
<dbReference type="PANTHER" id="PTHR10010">
    <property type="entry name" value="SOLUTE CARRIER FAMILY 34 SODIUM PHOSPHATE , MEMBER 2-RELATED"/>
    <property type="match status" value="1"/>
</dbReference>
<dbReference type="Gene3D" id="1.20.58.220">
    <property type="entry name" value="Phosphate transport system protein phou homolog 2, domain 2"/>
    <property type="match status" value="1"/>
</dbReference>
<dbReference type="NCBIfam" id="TIGR00704">
    <property type="entry name" value="NaPi_cotrn_rel"/>
    <property type="match status" value="1"/>
</dbReference>
<evidence type="ECO:0000256" key="7">
    <source>
        <dbReference type="SAM" id="Phobius"/>
    </source>
</evidence>
<reference evidence="8" key="1">
    <citation type="submission" date="2023-05" db="EMBL/GenBank/DDBJ databases">
        <title>Whole genome sequence of Commensalibacter sp.</title>
        <authorList>
            <person name="Charoenyingcharoen P."/>
            <person name="Yukphan P."/>
        </authorList>
    </citation>
    <scope>NUCLEOTIDE SEQUENCE</scope>
    <source>
        <strain evidence="8">TBRC 16381</strain>
    </source>
</reference>
<name>A0ABT6Q5D1_9PROT</name>
<keyword evidence="2" id="KW-1003">Cell membrane</keyword>
<feature type="compositionally biased region" description="Polar residues" evidence="6">
    <location>
        <begin position="559"/>
        <end position="569"/>
    </location>
</feature>
<comment type="subcellular location">
    <subcellularLocation>
        <location evidence="1">Cell membrane</location>
        <topology evidence="1">Multi-pass membrane protein</topology>
    </subcellularLocation>
</comment>
<feature type="transmembrane region" description="Helical" evidence="7">
    <location>
        <begin position="134"/>
        <end position="152"/>
    </location>
</feature>
<dbReference type="Proteomes" id="UP001431634">
    <property type="component" value="Unassembled WGS sequence"/>
</dbReference>
<evidence type="ECO:0000256" key="5">
    <source>
        <dbReference type="ARBA" id="ARBA00023136"/>
    </source>
</evidence>
<dbReference type="SUPFAM" id="SSF109755">
    <property type="entry name" value="PhoU-like"/>
    <property type="match status" value="1"/>
</dbReference>
<evidence type="ECO:0000313" key="8">
    <source>
        <dbReference type="EMBL" id="MDI2091766.1"/>
    </source>
</evidence>
<dbReference type="NCBIfam" id="NF037997">
    <property type="entry name" value="Na_Pi_symport"/>
    <property type="match status" value="1"/>
</dbReference>
<dbReference type="InterPro" id="IPR004633">
    <property type="entry name" value="NaPi_cotrn-rel/YqeW-like"/>
</dbReference>
<evidence type="ECO:0000313" key="9">
    <source>
        <dbReference type="Proteomes" id="UP001431634"/>
    </source>
</evidence>
<dbReference type="RefSeq" id="WP_281448851.1">
    <property type="nucleotide sequence ID" value="NZ_JASBAO010000001.1"/>
</dbReference>
<feature type="transmembrane region" description="Helical" evidence="7">
    <location>
        <begin position="173"/>
        <end position="197"/>
    </location>
</feature>
<accession>A0ABT6Q5D1</accession>
<organism evidence="8 9">
    <name type="scientific">Commensalibacter oyaizuii</name>
    <dbReference type="NCBI Taxonomy" id="3043873"/>
    <lineage>
        <taxon>Bacteria</taxon>
        <taxon>Pseudomonadati</taxon>
        <taxon>Pseudomonadota</taxon>
        <taxon>Alphaproteobacteria</taxon>
        <taxon>Acetobacterales</taxon>
        <taxon>Acetobacteraceae</taxon>
    </lineage>
</organism>
<keyword evidence="4 7" id="KW-1133">Transmembrane helix</keyword>
<dbReference type="PANTHER" id="PTHR10010:SF46">
    <property type="entry name" value="SODIUM-DEPENDENT PHOSPHATE TRANSPORT PROTEIN 2B"/>
    <property type="match status" value="1"/>
</dbReference>
<dbReference type="InterPro" id="IPR003841">
    <property type="entry name" value="Na/Pi_transpt"/>
</dbReference>
<evidence type="ECO:0000256" key="2">
    <source>
        <dbReference type="ARBA" id="ARBA00022475"/>
    </source>
</evidence>
<proteinExistence type="predicted"/>
<dbReference type="Pfam" id="PF02690">
    <property type="entry name" value="Na_Pi_cotrans"/>
    <property type="match status" value="2"/>
</dbReference>
<keyword evidence="5 7" id="KW-0472">Membrane</keyword>